<reference evidence="1" key="1">
    <citation type="submission" date="2013-08" db="EMBL/GenBank/DDBJ databases">
        <authorList>
            <person name="Mendez C."/>
            <person name="Richter M."/>
            <person name="Ferrer M."/>
            <person name="Sanchez J."/>
        </authorList>
    </citation>
    <scope>NUCLEOTIDE SEQUENCE</scope>
</reference>
<dbReference type="InterPro" id="IPR016477">
    <property type="entry name" value="Fructo-/Ketosamine-3-kinase"/>
</dbReference>
<dbReference type="PANTHER" id="PTHR12149:SF8">
    <property type="entry name" value="PROTEIN-RIBULOSAMINE 3-KINASE"/>
    <property type="match status" value="1"/>
</dbReference>
<name>T0ZHD8_9ZZZZ</name>
<dbReference type="GO" id="GO:0016301">
    <property type="term" value="F:kinase activity"/>
    <property type="evidence" value="ECO:0007669"/>
    <property type="project" value="UniProtKB-KW"/>
</dbReference>
<keyword evidence="1" id="KW-0808">Transferase</keyword>
<dbReference type="EMBL" id="AUZX01011329">
    <property type="protein sequence ID" value="EQD43842.1"/>
    <property type="molecule type" value="Genomic_DNA"/>
</dbReference>
<protein>
    <submittedName>
        <fullName evidence="1">Fructosamine/Ketosamine-3-kinase</fullName>
    </submittedName>
</protein>
<dbReference type="AlphaFoldDB" id="T0ZHD8"/>
<dbReference type="SUPFAM" id="SSF56112">
    <property type="entry name" value="Protein kinase-like (PK-like)"/>
    <property type="match status" value="1"/>
</dbReference>
<proteinExistence type="predicted"/>
<evidence type="ECO:0000313" key="1">
    <source>
        <dbReference type="EMBL" id="EQD43842.1"/>
    </source>
</evidence>
<reference evidence="1" key="2">
    <citation type="journal article" date="2014" name="ISME J.">
        <title>Microbial stratification in low pH oxic and suboxic macroscopic growths along an acid mine drainage.</title>
        <authorList>
            <person name="Mendez-Garcia C."/>
            <person name="Mesa V."/>
            <person name="Sprenger R.R."/>
            <person name="Richter M."/>
            <person name="Diez M.S."/>
            <person name="Solano J."/>
            <person name="Bargiela R."/>
            <person name="Golyshina O.V."/>
            <person name="Manteca A."/>
            <person name="Ramos J.L."/>
            <person name="Gallego J.R."/>
            <person name="Llorente I."/>
            <person name="Martins Dos Santos V.A."/>
            <person name="Jensen O.N."/>
            <person name="Pelaez A.I."/>
            <person name="Sanchez J."/>
            <person name="Ferrer M."/>
        </authorList>
    </citation>
    <scope>NUCLEOTIDE SEQUENCE</scope>
</reference>
<dbReference type="Gene3D" id="3.90.1200.10">
    <property type="match status" value="1"/>
</dbReference>
<accession>T0ZHD8</accession>
<organism evidence="1">
    <name type="scientific">mine drainage metagenome</name>
    <dbReference type="NCBI Taxonomy" id="410659"/>
    <lineage>
        <taxon>unclassified sequences</taxon>
        <taxon>metagenomes</taxon>
        <taxon>ecological metagenomes</taxon>
    </lineage>
</organism>
<dbReference type="Pfam" id="PF03881">
    <property type="entry name" value="Fructosamin_kin"/>
    <property type="match status" value="1"/>
</dbReference>
<dbReference type="PANTHER" id="PTHR12149">
    <property type="entry name" value="FRUCTOSAMINE 3 KINASE-RELATED PROTEIN"/>
    <property type="match status" value="1"/>
</dbReference>
<sequence length="77" mass="8698">MYYGDRETDLAMTRLFGGFGRRFYEAYLGSAPLPAGHAVRAELYNVYHMLNHANLFGGGYVQRSHAMIRRLLAQVSA</sequence>
<gene>
    <name evidence="1" type="ORF">B1A_15438</name>
</gene>
<comment type="caution">
    <text evidence="1">The sequence shown here is derived from an EMBL/GenBank/DDBJ whole genome shotgun (WGS) entry which is preliminary data.</text>
</comment>
<keyword evidence="1" id="KW-0418">Kinase</keyword>
<dbReference type="InterPro" id="IPR011009">
    <property type="entry name" value="Kinase-like_dom_sf"/>
</dbReference>